<proteinExistence type="predicted"/>
<accession>A0AAD9LJW8</accession>
<evidence type="ECO:0000313" key="2">
    <source>
        <dbReference type="Proteomes" id="UP001259832"/>
    </source>
</evidence>
<protein>
    <submittedName>
        <fullName evidence="1">Uncharacterized protein</fullName>
    </submittedName>
</protein>
<dbReference type="EMBL" id="JASMQC010000018">
    <property type="protein sequence ID" value="KAK1938049.1"/>
    <property type="molecule type" value="Genomic_DNA"/>
</dbReference>
<sequence>MVMIFDFSSFIAYMVSIEPMLFAFKIECYADNLILLGYFTSITRCVKQISTKKRVKDVIDN</sequence>
<keyword evidence="2" id="KW-1185">Reference proteome</keyword>
<gene>
    <name evidence="1" type="ORF">P3T76_009199</name>
</gene>
<dbReference type="AlphaFoldDB" id="A0AAD9LJW8"/>
<dbReference type="Proteomes" id="UP001259832">
    <property type="component" value="Unassembled WGS sequence"/>
</dbReference>
<name>A0AAD9LJW8_9STRA</name>
<evidence type="ECO:0000313" key="1">
    <source>
        <dbReference type="EMBL" id="KAK1938049.1"/>
    </source>
</evidence>
<reference evidence="1" key="1">
    <citation type="submission" date="2023-08" db="EMBL/GenBank/DDBJ databases">
        <title>Reference Genome Resource for the Citrus Pathogen Phytophthora citrophthora.</title>
        <authorList>
            <person name="Moller H."/>
            <person name="Coetzee B."/>
            <person name="Rose L.J."/>
            <person name="Van Niekerk J.M."/>
        </authorList>
    </citation>
    <scope>NUCLEOTIDE SEQUENCE</scope>
    <source>
        <strain evidence="1">STE-U-9442</strain>
    </source>
</reference>
<organism evidence="1 2">
    <name type="scientific">Phytophthora citrophthora</name>
    <dbReference type="NCBI Taxonomy" id="4793"/>
    <lineage>
        <taxon>Eukaryota</taxon>
        <taxon>Sar</taxon>
        <taxon>Stramenopiles</taxon>
        <taxon>Oomycota</taxon>
        <taxon>Peronosporomycetes</taxon>
        <taxon>Peronosporales</taxon>
        <taxon>Peronosporaceae</taxon>
        <taxon>Phytophthora</taxon>
    </lineage>
</organism>
<comment type="caution">
    <text evidence="1">The sequence shown here is derived from an EMBL/GenBank/DDBJ whole genome shotgun (WGS) entry which is preliminary data.</text>
</comment>